<dbReference type="EMBL" id="LCBN01000002">
    <property type="protein sequence ID" value="KKS14361.1"/>
    <property type="molecule type" value="Genomic_DNA"/>
</dbReference>
<reference evidence="1 2" key="1">
    <citation type="journal article" date="2015" name="Nature">
        <title>rRNA introns, odd ribosomes, and small enigmatic genomes across a large radiation of phyla.</title>
        <authorList>
            <person name="Brown C.T."/>
            <person name="Hug L.A."/>
            <person name="Thomas B.C."/>
            <person name="Sharon I."/>
            <person name="Castelle C.J."/>
            <person name="Singh A."/>
            <person name="Wilkins M.J."/>
            <person name="Williams K.H."/>
            <person name="Banfield J.F."/>
        </authorList>
    </citation>
    <scope>NUCLEOTIDE SEQUENCE [LARGE SCALE GENOMIC DNA]</scope>
</reference>
<evidence type="ECO:0000313" key="1">
    <source>
        <dbReference type="EMBL" id="KKS14361.1"/>
    </source>
</evidence>
<sequence length="36" mass="3895">MIECGVKTNENSLYPVVVHPRDNGEGEVIIPGSNQV</sequence>
<proteinExistence type="predicted"/>
<protein>
    <submittedName>
        <fullName evidence="1">Uncharacterized protein</fullName>
    </submittedName>
</protein>
<evidence type="ECO:0000313" key="2">
    <source>
        <dbReference type="Proteomes" id="UP000034753"/>
    </source>
</evidence>
<organism evidence="1 2">
    <name type="scientific">Candidatus Daviesbacteria bacterium GW2011_GWB1_41_5</name>
    <dbReference type="NCBI Taxonomy" id="1618429"/>
    <lineage>
        <taxon>Bacteria</taxon>
        <taxon>Candidatus Daviesiibacteriota</taxon>
    </lineage>
</organism>
<name>A0A0G0YXE1_9BACT</name>
<dbReference type="AlphaFoldDB" id="A0A0G0YXE1"/>
<dbReference type="Proteomes" id="UP000034753">
    <property type="component" value="Unassembled WGS sequence"/>
</dbReference>
<comment type="caution">
    <text evidence="1">The sequence shown here is derived from an EMBL/GenBank/DDBJ whole genome shotgun (WGS) entry which is preliminary data.</text>
</comment>
<accession>A0A0G0YXE1</accession>
<gene>
    <name evidence="1" type="ORF">UU67_C0002G0027</name>
</gene>